<dbReference type="EMBL" id="LFWA01000003">
    <property type="protein sequence ID" value="KTW31960.1"/>
    <property type="molecule type" value="Genomic_DNA"/>
</dbReference>
<comment type="caution">
    <text evidence="9">The sequence shown here is derived from an EMBL/GenBank/DDBJ whole genome shotgun (WGS) entry which is preliminary data.</text>
</comment>
<evidence type="ECO:0000313" key="10">
    <source>
        <dbReference type="Proteomes" id="UP000053447"/>
    </source>
</evidence>
<proteinExistence type="predicted"/>
<keyword evidence="3" id="KW-0498">Mitosis</keyword>
<dbReference type="Pfam" id="PF13174">
    <property type="entry name" value="TPR_6"/>
    <property type="match status" value="1"/>
</dbReference>
<dbReference type="Pfam" id="PF13432">
    <property type="entry name" value="TPR_16"/>
    <property type="match status" value="1"/>
</dbReference>
<evidence type="ECO:0000256" key="2">
    <source>
        <dbReference type="ARBA" id="ARBA00022737"/>
    </source>
</evidence>
<dbReference type="OrthoDB" id="10262026at2759"/>
<dbReference type="GeneID" id="28939161"/>
<reference evidence="10" key="1">
    <citation type="journal article" date="2016" name="Nat. Commun.">
        <title>Genome analysis of three Pneumocystis species reveals adaptation mechanisms to life exclusively in mammalian hosts.</title>
        <authorList>
            <person name="Ma L."/>
            <person name="Chen Z."/>
            <person name="Huang D.W."/>
            <person name="Kutty G."/>
            <person name="Ishihara M."/>
            <person name="Wang H."/>
            <person name="Abouelleil A."/>
            <person name="Bishop L."/>
            <person name="Davey E."/>
            <person name="Deng R."/>
            <person name="Deng X."/>
            <person name="Fan L."/>
            <person name="Fantoni G."/>
            <person name="Fitzgerald M."/>
            <person name="Gogineni E."/>
            <person name="Goldberg J.M."/>
            <person name="Handley G."/>
            <person name="Hu X."/>
            <person name="Huber C."/>
            <person name="Jiao X."/>
            <person name="Jones K."/>
            <person name="Levin J.Z."/>
            <person name="Liu Y."/>
            <person name="Macdonald P."/>
            <person name="Melnikov A."/>
            <person name="Raley C."/>
            <person name="Sassi M."/>
            <person name="Sherman B.T."/>
            <person name="Song X."/>
            <person name="Sykes S."/>
            <person name="Tran B."/>
            <person name="Walsh L."/>
            <person name="Xia Y."/>
            <person name="Yang J."/>
            <person name="Young S."/>
            <person name="Zeng Q."/>
            <person name="Zheng X."/>
            <person name="Stephens R."/>
            <person name="Nusbaum C."/>
            <person name="Birren B.W."/>
            <person name="Azadi P."/>
            <person name="Lempicki R.A."/>
            <person name="Cuomo C.A."/>
            <person name="Kovacs J.A."/>
        </authorList>
    </citation>
    <scope>NUCLEOTIDE SEQUENCE [LARGE SCALE GENOMIC DNA]</scope>
    <source>
        <strain evidence="10">RU7</strain>
    </source>
</reference>
<evidence type="ECO:0000256" key="5">
    <source>
        <dbReference type="ARBA" id="ARBA00022803"/>
    </source>
</evidence>
<feature type="repeat" description="TPR" evidence="7">
    <location>
        <begin position="404"/>
        <end position="437"/>
    </location>
</feature>
<dbReference type="GO" id="GO:0005680">
    <property type="term" value="C:anaphase-promoting complex"/>
    <property type="evidence" value="ECO:0007669"/>
    <property type="project" value="EnsemblFungi"/>
</dbReference>
<dbReference type="SUPFAM" id="SSF48452">
    <property type="entry name" value="TPR-like"/>
    <property type="match status" value="2"/>
</dbReference>
<name>A0A0W4ZUB8_PNEJ7</name>
<dbReference type="STRING" id="1408657.A0A0W4ZUB8"/>
<gene>
    <name evidence="9" type="ORF">T551_00642</name>
</gene>
<organism evidence="9 10">
    <name type="scientific">Pneumocystis jirovecii (strain RU7)</name>
    <name type="common">Human pneumocystis pneumonia agent</name>
    <dbReference type="NCBI Taxonomy" id="1408657"/>
    <lineage>
        <taxon>Eukaryota</taxon>
        <taxon>Fungi</taxon>
        <taxon>Dikarya</taxon>
        <taxon>Ascomycota</taxon>
        <taxon>Taphrinomycotina</taxon>
        <taxon>Pneumocystomycetes</taxon>
        <taxon>Pneumocystaceae</taxon>
        <taxon>Pneumocystis</taxon>
    </lineage>
</organism>
<evidence type="ECO:0000256" key="4">
    <source>
        <dbReference type="ARBA" id="ARBA00022786"/>
    </source>
</evidence>
<evidence type="ECO:0000313" key="9">
    <source>
        <dbReference type="EMBL" id="KTW31960.1"/>
    </source>
</evidence>
<dbReference type="PANTHER" id="PTHR12558:SF10">
    <property type="entry name" value="CELL DIVISION CYCLE PROTEIN 23 HOMOLOG"/>
    <property type="match status" value="1"/>
</dbReference>
<feature type="domain" description="Cdc23" evidence="8">
    <location>
        <begin position="10"/>
        <end position="275"/>
    </location>
</feature>
<dbReference type="InterPro" id="IPR007192">
    <property type="entry name" value="APC8"/>
</dbReference>
<dbReference type="Pfam" id="PF04049">
    <property type="entry name" value="ANAPC8"/>
    <property type="match status" value="1"/>
</dbReference>
<dbReference type="eggNOG" id="KOG1155">
    <property type="taxonomic scope" value="Eukaryota"/>
</dbReference>
<keyword evidence="2" id="KW-0677">Repeat</keyword>
<dbReference type="GO" id="GO:0030332">
    <property type="term" value="F:cyclin binding"/>
    <property type="evidence" value="ECO:0007669"/>
    <property type="project" value="EnsemblFungi"/>
</dbReference>
<evidence type="ECO:0000259" key="8">
    <source>
        <dbReference type="Pfam" id="PF04049"/>
    </source>
</evidence>
<keyword evidence="5 7" id="KW-0802">TPR repeat</keyword>
<protein>
    <recommendedName>
        <fullName evidence="8">Cdc23 domain-containing protein</fullName>
    </recommendedName>
</protein>
<dbReference type="GO" id="GO:0045842">
    <property type="term" value="P:positive regulation of mitotic metaphase/anaphase transition"/>
    <property type="evidence" value="ECO:0007669"/>
    <property type="project" value="TreeGrafter"/>
</dbReference>
<keyword evidence="1" id="KW-0132">Cell division</keyword>
<dbReference type="Pfam" id="PF13181">
    <property type="entry name" value="TPR_8"/>
    <property type="match status" value="2"/>
</dbReference>
<evidence type="ECO:0000256" key="6">
    <source>
        <dbReference type="ARBA" id="ARBA00023306"/>
    </source>
</evidence>
<dbReference type="PANTHER" id="PTHR12558">
    <property type="entry name" value="CELL DIVISION CYCLE 16,23,27"/>
    <property type="match status" value="1"/>
</dbReference>
<feature type="repeat" description="TPR" evidence="7">
    <location>
        <begin position="336"/>
        <end position="369"/>
    </location>
</feature>
<dbReference type="GO" id="GO:0016567">
    <property type="term" value="P:protein ubiquitination"/>
    <property type="evidence" value="ECO:0007669"/>
    <property type="project" value="EnsemblFungi"/>
</dbReference>
<dbReference type="GO" id="GO:0051301">
    <property type="term" value="P:cell division"/>
    <property type="evidence" value="ECO:0007669"/>
    <property type="project" value="UniProtKB-KW"/>
</dbReference>
<dbReference type="GO" id="GO:0031145">
    <property type="term" value="P:anaphase-promoting complex-dependent catabolic process"/>
    <property type="evidence" value="ECO:0007669"/>
    <property type="project" value="EnsemblFungi"/>
</dbReference>
<keyword evidence="10" id="KW-1185">Reference proteome</keyword>
<accession>A0A0W4ZUB8</accession>
<dbReference type="RefSeq" id="XP_018230652.1">
    <property type="nucleotide sequence ID" value="XM_018372906.1"/>
</dbReference>
<dbReference type="GO" id="GO:0061630">
    <property type="term" value="F:ubiquitin protein ligase activity"/>
    <property type="evidence" value="ECO:0007669"/>
    <property type="project" value="EnsemblFungi"/>
</dbReference>
<keyword evidence="4" id="KW-0833">Ubl conjugation pathway</keyword>
<evidence type="ECO:0000256" key="3">
    <source>
        <dbReference type="ARBA" id="ARBA00022776"/>
    </source>
</evidence>
<evidence type="ECO:0000256" key="1">
    <source>
        <dbReference type="ARBA" id="ARBA00022618"/>
    </source>
</evidence>
<dbReference type="PROSITE" id="PS50005">
    <property type="entry name" value="TPR"/>
    <property type="match status" value="3"/>
</dbReference>
<keyword evidence="6" id="KW-0131">Cell cycle</keyword>
<dbReference type="VEuPathDB" id="FungiDB:T551_00642"/>
<dbReference type="SMART" id="SM00028">
    <property type="entry name" value="TPR"/>
    <property type="match status" value="7"/>
</dbReference>
<feature type="repeat" description="TPR" evidence="7">
    <location>
        <begin position="370"/>
        <end position="403"/>
    </location>
</feature>
<dbReference type="InterPro" id="IPR019734">
    <property type="entry name" value="TPR_rpt"/>
</dbReference>
<dbReference type="Gene3D" id="1.25.40.10">
    <property type="entry name" value="Tetratricopeptide repeat domain"/>
    <property type="match status" value="2"/>
</dbReference>
<sequence length="564" mass="65528">MDDKGLKRTIHMQLKEAIHQCSERGLYLSARWAAELLNGMESIESVNDYDSLCIKMDGHIEDERDFAPEGQDMKEKQRVKMLLEEKENNRYALAKCYFDCKEYDRCAYFLKTCQSTKSIFLRLYAKFLAGEKRGDEDSESILGPLDGSSVKNREIASICQELEKIVEVQKDAFLLYLLGFLQRKQKQESLSIKTLIQSINLYPYNWGSWQELSMSLTGINMLNSITSALPDCFMKKLFLIYAILELHQSGEPLYRQIVELEALFPNSLFLKTQRALIPYNGRDFEEAEKQFEEIAKLDPYRLDDMDIYSNILFVMSKRSKLGFLAQIASSTDKFRPETCCIIGNYYSLLSEHEKAVIYFRRALKLNRNWLSAWTLMGHEYVEMKNTHAAIEAYRRAVDVNRKDYRAWYGLGQTYEVLEMHYYALYYYQRAAALKPYDQRMWQALGNCYEKLDRPGEAIKSYKRALLGSAADPVILLKLGGIFERIGDTDTAAMYYKQCITAEDDDVITLESSKAHMWLAKWEMSRGNLRKAEKYATEIMNGSFDLEEAKALVRDLRSRMDQDGV</sequence>
<dbReference type="Proteomes" id="UP000053447">
    <property type="component" value="Unassembled WGS sequence"/>
</dbReference>
<dbReference type="InterPro" id="IPR011990">
    <property type="entry name" value="TPR-like_helical_dom_sf"/>
</dbReference>
<evidence type="ECO:0000256" key="7">
    <source>
        <dbReference type="PROSITE-ProRule" id="PRU00339"/>
    </source>
</evidence>
<dbReference type="AlphaFoldDB" id="A0A0W4ZUB8"/>